<protein>
    <submittedName>
        <fullName evidence="1">SGNH/GDSL hydrolase family protein</fullName>
    </submittedName>
</protein>
<dbReference type="AlphaFoldDB" id="A0A7G6WXP6"/>
<reference evidence="2" key="1">
    <citation type="submission" date="2019-09" db="EMBL/GenBank/DDBJ databases">
        <title>Antimicrobial potential of Antarctic Bacteria.</title>
        <authorList>
            <person name="Benaud N."/>
            <person name="Edwards R.J."/>
            <person name="Ferrari B.C."/>
        </authorList>
    </citation>
    <scope>NUCLEOTIDE SEQUENCE [LARGE SCALE GENOMIC DNA]</scope>
    <source>
        <strain evidence="2">SPB151</strain>
    </source>
</reference>
<dbReference type="SUPFAM" id="SSF52266">
    <property type="entry name" value="SGNH hydrolase"/>
    <property type="match status" value="1"/>
</dbReference>
<dbReference type="EMBL" id="CP043661">
    <property type="protein sequence ID" value="QNE18761.1"/>
    <property type="molecule type" value="Genomic_DNA"/>
</dbReference>
<organism evidence="1 2">
    <name type="scientific">Kribbella qitaiheensis</name>
    <dbReference type="NCBI Taxonomy" id="1544730"/>
    <lineage>
        <taxon>Bacteria</taxon>
        <taxon>Bacillati</taxon>
        <taxon>Actinomycetota</taxon>
        <taxon>Actinomycetes</taxon>
        <taxon>Propionibacteriales</taxon>
        <taxon>Kribbellaceae</taxon>
        <taxon>Kribbella</taxon>
    </lineage>
</organism>
<evidence type="ECO:0000313" key="2">
    <source>
        <dbReference type="Proteomes" id="UP000515563"/>
    </source>
</evidence>
<accession>A0A7G6WXP6</accession>
<dbReference type="GO" id="GO:0016787">
    <property type="term" value="F:hydrolase activity"/>
    <property type="evidence" value="ECO:0007669"/>
    <property type="project" value="UniProtKB-KW"/>
</dbReference>
<dbReference type="Proteomes" id="UP000515563">
    <property type="component" value="Chromosome"/>
</dbReference>
<keyword evidence="2" id="KW-1185">Reference proteome</keyword>
<name>A0A7G6WXP6_9ACTN</name>
<proteinExistence type="predicted"/>
<dbReference type="KEGG" id="kqi:F1D05_13680"/>
<evidence type="ECO:0000313" key="1">
    <source>
        <dbReference type="EMBL" id="QNE18761.1"/>
    </source>
</evidence>
<keyword evidence="1" id="KW-0378">Hydrolase</keyword>
<gene>
    <name evidence="1" type="ORF">F1D05_13680</name>
</gene>
<sequence>MVAGRADDLHPGPDGYRLIAERLAPLLTLPL</sequence>
<reference evidence="1 2" key="2">
    <citation type="journal article" date="2020" name="Microbiol. Resour. Announc.">
        <title>Antarctic desert soil bacteria exhibit high novel natural product potential, evaluated through long-read genome sequencing and comparative genomics.</title>
        <authorList>
            <person name="Benaud N."/>
            <person name="Edwards R.J."/>
            <person name="Amos T.G."/>
            <person name="D'Agostino P.M."/>
            <person name="Gutierrez-Chavez C."/>
            <person name="Montgomery K."/>
            <person name="Nicetic I."/>
            <person name="Ferrari B.C."/>
        </authorList>
    </citation>
    <scope>NUCLEOTIDE SEQUENCE [LARGE SCALE GENOMIC DNA]</scope>
    <source>
        <strain evidence="1 2">SPB151</strain>
    </source>
</reference>